<accession>C9KNR8</accession>
<proteinExistence type="predicted"/>
<evidence type="ECO:0000313" key="2">
    <source>
        <dbReference type="Proteomes" id="UP000003671"/>
    </source>
</evidence>
<reference evidence="1" key="1">
    <citation type="submission" date="2009-09" db="EMBL/GenBank/DDBJ databases">
        <authorList>
            <person name="Weinstock G."/>
            <person name="Sodergren E."/>
            <person name="Clifton S."/>
            <person name="Fulton L."/>
            <person name="Fulton B."/>
            <person name="Courtney L."/>
            <person name="Fronick C."/>
            <person name="Harrison M."/>
            <person name="Strong C."/>
            <person name="Farmer C."/>
            <person name="Delahaunty K."/>
            <person name="Markovic C."/>
            <person name="Hall O."/>
            <person name="Minx P."/>
            <person name="Tomlinson C."/>
            <person name="Mitreva M."/>
            <person name="Nelson J."/>
            <person name="Hou S."/>
            <person name="Wollam A."/>
            <person name="Pepin K.H."/>
            <person name="Johnson M."/>
            <person name="Bhonagiri V."/>
            <person name="Nash W.E."/>
            <person name="Warren W."/>
            <person name="Chinwalla A."/>
            <person name="Mardis E.R."/>
            <person name="Wilson R.K."/>
        </authorList>
    </citation>
    <scope>NUCLEOTIDE SEQUENCE [LARGE SCALE GENOMIC DNA]</scope>
    <source>
        <strain evidence="1">DSM 20544</strain>
    </source>
</reference>
<dbReference type="Proteomes" id="UP000003671">
    <property type="component" value="Unassembled WGS sequence"/>
</dbReference>
<keyword evidence="2" id="KW-1185">Reference proteome</keyword>
<evidence type="ECO:0000313" key="1">
    <source>
        <dbReference type="EMBL" id="EEX68415.1"/>
    </source>
</evidence>
<gene>
    <name evidence="1" type="ORF">MITSMUL_04871</name>
</gene>
<dbReference type="AlphaFoldDB" id="C9KNR8"/>
<name>C9KNR8_9FIRM</name>
<dbReference type="EMBL" id="ABWK02000018">
    <property type="protein sequence ID" value="EEX68415.1"/>
    <property type="molecule type" value="Genomic_DNA"/>
</dbReference>
<organism evidence="1 2">
    <name type="scientific">Mitsuokella multacida DSM 20544</name>
    <dbReference type="NCBI Taxonomy" id="500635"/>
    <lineage>
        <taxon>Bacteria</taxon>
        <taxon>Bacillati</taxon>
        <taxon>Bacillota</taxon>
        <taxon>Negativicutes</taxon>
        <taxon>Selenomonadales</taxon>
        <taxon>Selenomonadaceae</taxon>
        <taxon>Mitsuokella</taxon>
    </lineage>
</organism>
<dbReference type="HOGENOM" id="CLU_3312831_0_0_9"/>
<comment type="caution">
    <text evidence="1">The sequence shown here is derived from an EMBL/GenBank/DDBJ whole genome shotgun (WGS) entry which is preliminary data.</text>
</comment>
<sequence length="39" mass="4645">MNNLEICLLILLPPLFLSERSFISYREHTPASLRFPQRK</sequence>
<protein>
    <submittedName>
        <fullName evidence="1">Uncharacterized protein</fullName>
    </submittedName>
</protein>